<dbReference type="PANTHER" id="PTHR36437:SF2">
    <property type="entry name" value="GLYOXALASE_BLEOMYCIN RESISTANCE PROTEIN_DIOXYGENASE"/>
    <property type="match status" value="1"/>
</dbReference>
<dbReference type="STRING" id="1385513.N780_15885"/>
<dbReference type="Gene3D" id="3.10.180.10">
    <property type="entry name" value="2,3-Dihydroxybiphenyl 1,2-Dioxygenase, domain 1"/>
    <property type="match status" value="1"/>
</dbReference>
<dbReference type="Pfam" id="PF00903">
    <property type="entry name" value="Glyoxalase"/>
    <property type="match status" value="1"/>
</dbReference>
<dbReference type="PANTHER" id="PTHR36437">
    <property type="entry name" value="GLYOXALASE/BLEOMYCIN RESISTANCE PROTEIN/DIOXYGENASE"/>
    <property type="match status" value="1"/>
</dbReference>
<dbReference type="Proteomes" id="UP000030153">
    <property type="component" value="Unassembled WGS sequence"/>
</dbReference>
<protein>
    <submittedName>
        <fullName evidence="2">Glyoxalase</fullName>
    </submittedName>
</protein>
<gene>
    <name evidence="2" type="ORF">N780_15885</name>
</gene>
<dbReference type="AlphaFoldDB" id="A0A0A2UYM3"/>
<dbReference type="eggNOG" id="COG0346">
    <property type="taxonomic scope" value="Bacteria"/>
</dbReference>
<keyword evidence="3" id="KW-1185">Reference proteome</keyword>
<dbReference type="RefSeq" id="WP_036781913.1">
    <property type="nucleotide sequence ID" value="NZ_AVBG01000004.1"/>
</dbReference>
<accession>A0A0A2UYM3</accession>
<dbReference type="SUPFAM" id="SSF54593">
    <property type="entry name" value="Glyoxalase/Bleomycin resistance protein/Dihydroxybiphenyl dioxygenase"/>
    <property type="match status" value="1"/>
</dbReference>
<dbReference type="EMBL" id="AVBG01000004">
    <property type="protein sequence ID" value="KGP91838.1"/>
    <property type="molecule type" value="Genomic_DNA"/>
</dbReference>
<feature type="domain" description="Glyoxalase/fosfomycin resistance/dioxygenase" evidence="1">
    <location>
        <begin position="9"/>
        <end position="113"/>
    </location>
</feature>
<proteinExistence type="predicted"/>
<dbReference type="InterPro" id="IPR004360">
    <property type="entry name" value="Glyas_Fos-R_dOase_dom"/>
</dbReference>
<organism evidence="2 3">
    <name type="scientific">Pontibacillus chungwhensis BH030062</name>
    <dbReference type="NCBI Taxonomy" id="1385513"/>
    <lineage>
        <taxon>Bacteria</taxon>
        <taxon>Bacillati</taxon>
        <taxon>Bacillota</taxon>
        <taxon>Bacilli</taxon>
        <taxon>Bacillales</taxon>
        <taxon>Bacillaceae</taxon>
        <taxon>Pontibacillus</taxon>
    </lineage>
</organism>
<dbReference type="OrthoDB" id="2354281at2"/>
<comment type="caution">
    <text evidence="2">The sequence shown here is derived from an EMBL/GenBank/DDBJ whole genome shotgun (WGS) entry which is preliminary data.</text>
</comment>
<evidence type="ECO:0000313" key="2">
    <source>
        <dbReference type="EMBL" id="KGP91838.1"/>
    </source>
</evidence>
<dbReference type="InterPro" id="IPR029068">
    <property type="entry name" value="Glyas_Bleomycin-R_OHBP_Dase"/>
</dbReference>
<name>A0A0A2UYM3_9BACI</name>
<evidence type="ECO:0000313" key="3">
    <source>
        <dbReference type="Proteomes" id="UP000030153"/>
    </source>
</evidence>
<evidence type="ECO:0000259" key="1">
    <source>
        <dbReference type="Pfam" id="PF00903"/>
    </source>
</evidence>
<sequence>MNHPILNEIGTVFIPVKNIEKARDWYCDILGLAADGDILFGHLYILPMKSTGIVLDSKIYSDEKVYKMAPFHLNTTDIQKTYSYMKEKKVTVTSEIQHDHFFTFQDPDGNHLMVCQC</sequence>
<reference evidence="2 3" key="1">
    <citation type="submission" date="2013-08" db="EMBL/GenBank/DDBJ databases">
        <title>Genome of Pontibacillus chungwhensis.</title>
        <authorList>
            <person name="Wang Q."/>
            <person name="Wang G."/>
        </authorList>
    </citation>
    <scope>NUCLEOTIDE SEQUENCE [LARGE SCALE GENOMIC DNA]</scope>
    <source>
        <strain evidence="2 3">BH030062</strain>
    </source>
</reference>